<evidence type="ECO:0000256" key="5">
    <source>
        <dbReference type="ARBA" id="ARBA00022490"/>
    </source>
</evidence>
<dbReference type="GO" id="GO:0006817">
    <property type="term" value="P:phosphate ion transport"/>
    <property type="evidence" value="ECO:0007669"/>
    <property type="project" value="UniProtKB-KW"/>
</dbReference>
<dbReference type="Gene3D" id="1.20.58.220">
    <property type="entry name" value="Phosphate transport system protein phou homolog 2, domain 2"/>
    <property type="match status" value="1"/>
</dbReference>
<dbReference type="NCBIfam" id="TIGR02135">
    <property type="entry name" value="phoU_full"/>
    <property type="match status" value="1"/>
</dbReference>
<dbReference type="InterPro" id="IPR038078">
    <property type="entry name" value="PhoU-like_sf"/>
</dbReference>
<evidence type="ECO:0000256" key="2">
    <source>
        <dbReference type="ARBA" id="ARBA00008107"/>
    </source>
</evidence>
<dbReference type="SUPFAM" id="SSF109755">
    <property type="entry name" value="PhoU-like"/>
    <property type="match status" value="1"/>
</dbReference>
<gene>
    <name evidence="9" type="ORF">AWH69_00490</name>
</gene>
<dbReference type="PIRSF" id="PIRSF003107">
    <property type="entry name" value="PhoU"/>
    <property type="match status" value="1"/>
</dbReference>
<comment type="similarity">
    <text evidence="2 7">Belongs to the PhoU family.</text>
</comment>
<organism evidence="9 10">
    <name type="scientific">Janibacter melonis</name>
    <dbReference type="NCBI Taxonomy" id="262209"/>
    <lineage>
        <taxon>Bacteria</taxon>
        <taxon>Bacillati</taxon>
        <taxon>Actinomycetota</taxon>
        <taxon>Actinomycetes</taxon>
        <taxon>Micrococcales</taxon>
        <taxon>Intrasporangiaceae</taxon>
        <taxon>Janibacter</taxon>
    </lineage>
</organism>
<dbReference type="PANTHER" id="PTHR42930:SF3">
    <property type="entry name" value="PHOSPHATE-SPECIFIC TRANSPORT SYSTEM ACCESSORY PROTEIN PHOU"/>
    <property type="match status" value="1"/>
</dbReference>
<name>A0A176QF82_9MICO</name>
<evidence type="ECO:0000256" key="7">
    <source>
        <dbReference type="PIRNR" id="PIRNR003107"/>
    </source>
</evidence>
<dbReference type="GO" id="GO:0045936">
    <property type="term" value="P:negative regulation of phosphate metabolic process"/>
    <property type="evidence" value="ECO:0007669"/>
    <property type="project" value="InterPro"/>
</dbReference>
<evidence type="ECO:0000313" key="10">
    <source>
        <dbReference type="Proteomes" id="UP000076976"/>
    </source>
</evidence>
<keyword evidence="10" id="KW-1185">Reference proteome</keyword>
<dbReference type="RefSeq" id="WP_068269909.1">
    <property type="nucleotide sequence ID" value="NZ_LQZG01000001.1"/>
</dbReference>
<dbReference type="STRING" id="262209.AWH69_00490"/>
<dbReference type="Pfam" id="PF01895">
    <property type="entry name" value="PhoU"/>
    <property type="match status" value="2"/>
</dbReference>
<comment type="subcellular location">
    <subcellularLocation>
        <location evidence="1 7">Cytoplasm</location>
    </subcellularLocation>
</comment>
<dbReference type="EMBL" id="LQZG01000001">
    <property type="protein sequence ID" value="OAB88331.1"/>
    <property type="molecule type" value="Genomic_DNA"/>
</dbReference>
<comment type="caution">
    <text evidence="9">The sequence shown here is derived from an EMBL/GenBank/DDBJ whole genome shotgun (WGS) entry which is preliminary data.</text>
</comment>
<evidence type="ECO:0000259" key="8">
    <source>
        <dbReference type="Pfam" id="PF01895"/>
    </source>
</evidence>
<evidence type="ECO:0000256" key="3">
    <source>
        <dbReference type="ARBA" id="ARBA00011738"/>
    </source>
</evidence>
<comment type="subunit">
    <text evidence="3 7">Homodimer.</text>
</comment>
<keyword evidence="6 7" id="KW-0592">Phosphate transport</keyword>
<evidence type="ECO:0000313" key="9">
    <source>
        <dbReference type="EMBL" id="OAB88331.1"/>
    </source>
</evidence>
<dbReference type="GO" id="GO:0030643">
    <property type="term" value="P:intracellular phosphate ion homeostasis"/>
    <property type="evidence" value="ECO:0007669"/>
    <property type="project" value="InterPro"/>
</dbReference>
<evidence type="ECO:0000256" key="4">
    <source>
        <dbReference type="ARBA" id="ARBA00022448"/>
    </source>
</evidence>
<proteinExistence type="inferred from homology"/>
<dbReference type="AlphaFoldDB" id="A0A176QF82"/>
<feature type="domain" description="PhoU" evidence="8">
    <location>
        <begin position="18"/>
        <end position="103"/>
    </location>
</feature>
<feature type="domain" description="PhoU" evidence="8">
    <location>
        <begin position="122"/>
        <end position="204"/>
    </location>
</feature>
<dbReference type="Proteomes" id="UP000076976">
    <property type="component" value="Unassembled WGS sequence"/>
</dbReference>
<dbReference type="PANTHER" id="PTHR42930">
    <property type="entry name" value="PHOSPHATE-SPECIFIC TRANSPORT SYSTEM ACCESSORY PROTEIN PHOU"/>
    <property type="match status" value="1"/>
</dbReference>
<dbReference type="FunFam" id="1.20.58.220:FF:000004">
    <property type="entry name" value="Phosphate-specific transport system accessory protein PhoU"/>
    <property type="match status" value="1"/>
</dbReference>
<evidence type="ECO:0000256" key="1">
    <source>
        <dbReference type="ARBA" id="ARBA00004496"/>
    </source>
</evidence>
<sequence>MRTVFHDELAQITEDLVGMARLVSSAVTQATTALLDADIQTAEQVIDADEAIDLKRNDLDAHAIDLLARQAPVATDLRTIVTSMRMSADLERMGDLARHVAKLARLRHPEPAVPTELREIVTDMSLVCERIVAKVADCLVSQSMELVDEIQLVDDELDELHRRLYAHFADGQWTHGTEAAVDMALLARYYERFGDHAVSISQRVRFLVTGQEVHTDLAD</sequence>
<comment type="function">
    <text evidence="7">Plays a role in the regulation of phosphate uptake.</text>
</comment>
<keyword evidence="5 7" id="KW-0963">Cytoplasm</keyword>
<reference evidence="9 10" key="1">
    <citation type="submission" date="2016-01" db="EMBL/GenBank/DDBJ databases">
        <title>Janibacter melonis strain CD11_4 genome sequencing and assembly.</title>
        <authorList>
            <person name="Nair G.R."/>
            <person name="Kaur G."/>
            <person name="Chander A.M."/>
            <person name="Mayilraj S."/>
        </authorList>
    </citation>
    <scope>NUCLEOTIDE SEQUENCE [LARGE SCALE GENOMIC DNA]</scope>
    <source>
        <strain evidence="9 10">CD11-4</strain>
    </source>
</reference>
<protein>
    <recommendedName>
        <fullName evidence="7">Phosphate-specific transport system accessory protein PhoU</fullName>
    </recommendedName>
</protein>
<dbReference type="GO" id="GO:0005737">
    <property type="term" value="C:cytoplasm"/>
    <property type="evidence" value="ECO:0007669"/>
    <property type="project" value="UniProtKB-SubCell"/>
</dbReference>
<dbReference type="InterPro" id="IPR026022">
    <property type="entry name" value="PhoU_dom"/>
</dbReference>
<accession>A0A176QF82</accession>
<keyword evidence="4 7" id="KW-0813">Transport</keyword>
<evidence type="ECO:0000256" key="6">
    <source>
        <dbReference type="ARBA" id="ARBA00022592"/>
    </source>
</evidence>
<dbReference type="InterPro" id="IPR028366">
    <property type="entry name" value="PhoU"/>
</dbReference>